<evidence type="ECO:0000313" key="1">
    <source>
        <dbReference type="EMBL" id="KAH6943970.1"/>
    </source>
</evidence>
<gene>
    <name evidence="1" type="ORF">HPB50_000968</name>
</gene>
<keyword evidence="2" id="KW-1185">Reference proteome</keyword>
<name>A0ACB7TAD5_HYAAI</name>
<sequence>MTKSASPDHRSVARRVGDSRAAEEVYEGGECSKPHGDQFEEARSLALGPTVQHPIQSRRILARQLKGPRSQYPWEADTTLQPKVIQFAAFIDATDSNDQQMKMGAALSTWTQWNLSPELRPVTSRDQKKKTKARNDVLLDSDLSSHRAKATTTAPLTTRPMQDTARRDLHQQAPTWKLHGARMLDITEALPLVEHLKQAFGQCENSARRNNEQPSMLPPIVLCIQRITRQFAAAPRWPVSGLREARLRHRYEADAGPVALPSRRVAALMDLSTPLPLDAMFARP</sequence>
<protein>
    <submittedName>
        <fullName evidence="1">Uncharacterized protein</fullName>
    </submittedName>
</protein>
<accession>A0ACB7TAD5</accession>
<reference evidence="1" key="1">
    <citation type="submission" date="2020-05" db="EMBL/GenBank/DDBJ databases">
        <title>Large-scale comparative analyses of tick genomes elucidate their genetic diversity and vector capacities.</title>
        <authorList>
            <person name="Jia N."/>
            <person name="Wang J."/>
            <person name="Shi W."/>
            <person name="Du L."/>
            <person name="Sun Y."/>
            <person name="Zhan W."/>
            <person name="Jiang J."/>
            <person name="Wang Q."/>
            <person name="Zhang B."/>
            <person name="Ji P."/>
            <person name="Sakyi L.B."/>
            <person name="Cui X."/>
            <person name="Yuan T."/>
            <person name="Jiang B."/>
            <person name="Yang W."/>
            <person name="Lam T.T.-Y."/>
            <person name="Chang Q."/>
            <person name="Ding S."/>
            <person name="Wang X."/>
            <person name="Zhu J."/>
            <person name="Ruan X."/>
            <person name="Zhao L."/>
            <person name="Wei J."/>
            <person name="Que T."/>
            <person name="Du C."/>
            <person name="Cheng J."/>
            <person name="Dai P."/>
            <person name="Han X."/>
            <person name="Huang E."/>
            <person name="Gao Y."/>
            <person name="Liu J."/>
            <person name="Shao H."/>
            <person name="Ye R."/>
            <person name="Li L."/>
            <person name="Wei W."/>
            <person name="Wang X."/>
            <person name="Wang C."/>
            <person name="Yang T."/>
            <person name="Huo Q."/>
            <person name="Li W."/>
            <person name="Guo W."/>
            <person name="Chen H."/>
            <person name="Zhou L."/>
            <person name="Ni X."/>
            <person name="Tian J."/>
            <person name="Zhou Y."/>
            <person name="Sheng Y."/>
            <person name="Liu T."/>
            <person name="Pan Y."/>
            <person name="Xia L."/>
            <person name="Li J."/>
            <person name="Zhao F."/>
            <person name="Cao W."/>
        </authorList>
    </citation>
    <scope>NUCLEOTIDE SEQUENCE</scope>
    <source>
        <strain evidence="1">Hyas-2018</strain>
    </source>
</reference>
<organism evidence="1 2">
    <name type="scientific">Hyalomma asiaticum</name>
    <name type="common">Tick</name>
    <dbReference type="NCBI Taxonomy" id="266040"/>
    <lineage>
        <taxon>Eukaryota</taxon>
        <taxon>Metazoa</taxon>
        <taxon>Ecdysozoa</taxon>
        <taxon>Arthropoda</taxon>
        <taxon>Chelicerata</taxon>
        <taxon>Arachnida</taxon>
        <taxon>Acari</taxon>
        <taxon>Parasitiformes</taxon>
        <taxon>Ixodida</taxon>
        <taxon>Ixodoidea</taxon>
        <taxon>Ixodidae</taxon>
        <taxon>Hyalomminae</taxon>
        <taxon>Hyalomma</taxon>
    </lineage>
</organism>
<comment type="caution">
    <text evidence="1">The sequence shown here is derived from an EMBL/GenBank/DDBJ whole genome shotgun (WGS) entry which is preliminary data.</text>
</comment>
<proteinExistence type="predicted"/>
<dbReference type="EMBL" id="CM023481">
    <property type="protein sequence ID" value="KAH6943970.1"/>
    <property type="molecule type" value="Genomic_DNA"/>
</dbReference>
<dbReference type="Proteomes" id="UP000821845">
    <property type="component" value="Chromosome 1"/>
</dbReference>
<evidence type="ECO:0000313" key="2">
    <source>
        <dbReference type="Proteomes" id="UP000821845"/>
    </source>
</evidence>